<dbReference type="Gene3D" id="3.30.429.10">
    <property type="entry name" value="Macrophage Migration Inhibitory Factor"/>
    <property type="match status" value="1"/>
</dbReference>
<dbReference type="InterPro" id="IPR004370">
    <property type="entry name" value="4-OT-like_dom"/>
</dbReference>
<dbReference type="GO" id="GO:0016853">
    <property type="term" value="F:isomerase activity"/>
    <property type="evidence" value="ECO:0007669"/>
    <property type="project" value="UniProtKB-KW"/>
</dbReference>
<dbReference type="PANTHER" id="PTHR35530">
    <property type="entry name" value="TAUTOMERASE-RELATED"/>
    <property type="match status" value="1"/>
</dbReference>
<evidence type="ECO:0000256" key="2">
    <source>
        <dbReference type="ARBA" id="ARBA00023235"/>
    </source>
</evidence>
<keyword evidence="2" id="KW-0413">Isomerase</keyword>
<name>A0A2V5KX94_9BACL</name>
<dbReference type="EMBL" id="QJVJ01000005">
    <property type="protein sequence ID" value="PYI54396.1"/>
    <property type="molecule type" value="Genomic_DNA"/>
</dbReference>
<dbReference type="InterPro" id="IPR014347">
    <property type="entry name" value="Tautomerase/MIF_sf"/>
</dbReference>
<dbReference type="SUPFAM" id="SSF55331">
    <property type="entry name" value="Tautomerase/MIF"/>
    <property type="match status" value="1"/>
</dbReference>
<protein>
    <submittedName>
        <fullName evidence="4">4-oxalocrotonate tautomerase</fullName>
    </submittedName>
</protein>
<gene>
    <name evidence="4" type="ORF">DLM86_13060</name>
</gene>
<reference evidence="4 5" key="1">
    <citation type="submission" date="2018-05" db="EMBL/GenBank/DDBJ databases">
        <title>Paenibacillus flagellatus sp. nov., isolated from selenium mineral soil.</title>
        <authorList>
            <person name="Dai X."/>
        </authorList>
    </citation>
    <scope>NUCLEOTIDE SEQUENCE [LARGE SCALE GENOMIC DNA]</scope>
    <source>
        <strain evidence="4 5">DXL2</strain>
    </source>
</reference>
<evidence type="ECO:0000259" key="3">
    <source>
        <dbReference type="Pfam" id="PF01361"/>
    </source>
</evidence>
<organism evidence="4 5">
    <name type="scientific">Paenibacillus flagellatus</name>
    <dbReference type="NCBI Taxonomy" id="2211139"/>
    <lineage>
        <taxon>Bacteria</taxon>
        <taxon>Bacillati</taxon>
        <taxon>Bacillota</taxon>
        <taxon>Bacilli</taxon>
        <taxon>Bacillales</taxon>
        <taxon>Paenibacillaceae</taxon>
        <taxon>Paenibacillus</taxon>
    </lineage>
</organism>
<evidence type="ECO:0000313" key="4">
    <source>
        <dbReference type="EMBL" id="PYI54396.1"/>
    </source>
</evidence>
<proteinExistence type="inferred from homology"/>
<comment type="similarity">
    <text evidence="1">Belongs to the 4-oxalocrotonate tautomerase family.</text>
</comment>
<keyword evidence="5" id="KW-1185">Reference proteome</keyword>
<dbReference type="Proteomes" id="UP000247476">
    <property type="component" value="Unassembled WGS sequence"/>
</dbReference>
<dbReference type="PANTHER" id="PTHR35530:SF1">
    <property type="entry name" value="2-HYDROXYMUCONATE TAUTOMERASE"/>
    <property type="match status" value="1"/>
</dbReference>
<accession>A0A2V5KX94</accession>
<evidence type="ECO:0000313" key="5">
    <source>
        <dbReference type="Proteomes" id="UP000247476"/>
    </source>
</evidence>
<comment type="caution">
    <text evidence="4">The sequence shown here is derived from an EMBL/GenBank/DDBJ whole genome shotgun (WGS) entry which is preliminary data.</text>
</comment>
<dbReference type="AlphaFoldDB" id="A0A2V5KX94"/>
<feature type="domain" description="4-oxalocrotonate tautomerase-like" evidence="3">
    <location>
        <begin position="2"/>
        <end position="59"/>
    </location>
</feature>
<evidence type="ECO:0000256" key="1">
    <source>
        <dbReference type="ARBA" id="ARBA00006723"/>
    </source>
</evidence>
<dbReference type="OrthoDB" id="5405937at2"/>
<dbReference type="Pfam" id="PF01361">
    <property type="entry name" value="Tautomerase"/>
    <property type="match status" value="1"/>
</dbReference>
<dbReference type="RefSeq" id="WP_110840455.1">
    <property type="nucleotide sequence ID" value="NZ_QJVJ01000005.1"/>
</dbReference>
<sequence>MPIINVDCWEGFNAEQKQQWIRGLTDVTVNLFNLPPDKVLVILRETSVANWGQAGTVATDPDFLDKSRITTVERLQGEPA</sequence>